<evidence type="ECO:0000259" key="3">
    <source>
        <dbReference type="PROSITE" id="PS51029"/>
    </source>
</evidence>
<name>A0AAV0VZA8_9HEMI</name>
<organism evidence="5 6">
    <name type="scientific">Macrosiphum euphorbiae</name>
    <name type="common">potato aphid</name>
    <dbReference type="NCBI Taxonomy" id="13131"/>
    <lineage>
        <taxon>Eukaryota</taxon>
        <taxon>Metazoa</taxon>
        <taxon>Ecdysozoa</taxon>
        <taxon>Arthropoda</taxon>
        <taxon>Hexapoda</taxon>
        <taxon>Insecta</taxon>
        <taxon>Pterygota</taxon>
        <taxon>Neoptera</taxon>
        <taxon>Paraneoptera</taxon>
        <taxon>Hemiptera</taxon>
        <taxon>Sternorrhyncha</taxon>
        <taxon>Aphidomorpha</taxon>
        <taxon>Aphidoidea</taxon>
        <taxon>Aphididae</taxon>
        <taxon>Macrosiphini</taxon>
        <taxon>Macrosiphum</taxon>
    </lineage>
</organism>
<dbReference type="InterPro" id="IPR039353">
    <property type="entry name" value="TF_Adf1"/>
</dbReference>
<dbReference type="SMART" id="SM00595">
    <property type="entry name" value="MADF"/>
    <property type="match status" value="1"/>
</dbReference>
<sequence>MANFDNERLIMEIHLKPSIWDTSSEEYKNRDKKLQDWQDVAAASNGNWDTLSKTQKDEFVKEIMKRWKNLRDTFKREHQQYVKSGSSMKKKVKYCYYDILSFLQPSLIGRTTEGNIVHENENEIEDINIIDSPGSVECEETLPTKAATKVTPKQSKQKLSTFQENLLNAIEKNRTQTKPEEFDENKHFLLSLLPSMRRMNTENNFQFRIEIMECMKKYLTPASQPQTTNLSPSAIPQSQRPYYQVPNELLYSLPPYQYHNTMPPPQLDISSKNLQPNYLNISLPSITQNDPNGHTNNNYSLE</sequence>
<keyword evidence="6" id="KW-1185">Reference proteome</keyword>
<comment type="subcellular location">
    <subcellularLocation>
        <location evidence="1">Nucleus</location>
    </subcellularLocation>
</comment>
<dbReference type="EMBL" id="CARXXK010000001">
    <property type="protein sequence ID" value="CAI6349514.1"/>
    <property type="molecule type" value="Genomic_DNA"/>
</dbReference>
<dbReference type="GO" id="GO:0003677">
    <property type="term" value="F:DNA binding"/>
    <property type="evidence" value="ECO:0007669"/>
    <property type="project" value="InterPro"/>
</dbReference>
<dbReference type="Pfam" id="PF10545">
    <property type="entry name" value="MADF_DNA_bdg"/>
    <property type="match status" value="1"/>
</dbReference>
<evidence type="ECO:0000259" key="4">
    <source>
        <dbReference type="PROSITE" id="PS51031"/>
    </source>
</evidence>
<feature type="region of interest" description="Disordered" evidence="2">
    <location>
        <begin position="282"/>
        <end position="302"/>
    </location>
</feature>
<dbReference type="Pfam" id="PF02944">
    <property type="entry name" value="BESS"/>
    <property type="match status" value="1"/>
</dbReference>
<reference evidence="5 6" key="1">
    <citation type="submission" date="2023-01" db="EMBL/GenBank/DDBJ databases">
        <authorList>
            <person name="Whitehead M."/>
        </authorList>
    </citation>
    <scope>NUCLEOTIDE SEQUENCE [LARGE SCALE GENOMIC DNA]</scope>
</reference>
<evidence type="ECO:0000313" key="6">
    <source>
        <dbReference type="Proteomes" id="UP001160148"/>
    </source>
</evidence>
<dbReference type="GO" id="GO:0005634">
    <property type="term" value="C:nucleus"/>
    <property type="evidence" value="ECO:0007669"/>
    <property type="project" value="UniProtKB-SubCell"/>
</dbReference>
<dbReference type="PANTHER" id="PTHR12243:SF67">
    <property type="entry name" value="COREPRESSOR OF PANGOLIN, ISOFORM A-RELATED"/>
    <property type="match status" value="1"/>
</dbReference>
<dbReference type="InterPro" id="IPR004210">
    <property type="entry name" value="BESS_motif"/>
</dbReference>
<evidence type="ECO:0000256" key="1">
    <source>
        <dbReference type="PROSITE-ProRule" id="PRU00371"/>
    </source>
</evidence>
<dbReference type="PANTHER" id="PTHR12243">
    <property type="entry name" value="MADF DOMAIN TRANSCRIPTION FACTOR"/>
    <property type="match status" value="1"/>
</dbReference>
<proteinExistence type="predicted"/>
<dbReference type="AlphaFoldDB" id="A0AAV0VZA8"/>
<feature type="domain" description="MADF" evidence="3">
    <location>
        <begin position="8"/>
        <end position="108"/>
    </location>
</feature>
<evidence type="ECO:0000256" key="2">
    <source>
        <dbReference type="SAM" id="MobiDB-lite"/>
    </source>
</evidence>
<comment type="caution">
    <text evidence="5">The sequence shown here is derived from an EMBL/GenBank/DDBJ whole genome shotgun (WGS) entry which is preliminary data.</text>
</comment>
<dbReference type="PROSITE" id="PS51029">
    <property type="entry name" value="MADF"/>
    <property type="match status" value="1"/>
</dbReference>
<evidence type="ECO:0000313" key="5">
    <source>
        <dbReference type="EMBL" id="CAI6349514.1"/>
    </source>
</evidence>
<dbReference type="InterPro" id="IPR006578">
    <property type="entry name" value="MADF-dom"/>
</dbReference>
<protein>
    <recommendedName>
        <fullName evidence="7">MADF domain-containing protein</fullName>
    </recommendedName>
</protein>
<gene>
    <name evidence="5" type="ORF">MEUPH1_LOCUS6064</name>
</gene>
<dbReference type="PROSITE" id="PS51031">
    <property type="entry name" value="BESS"/>
    <property type="match status" value="1"/>
</dbReference>
<dbReference type="Proteomes" id="UP001160148">
    <property type="component" value="Unassembled WGS sequence"/>
</dbReference>
<keyword evidence="1" id="KW-0539">Nucleus</keyword>
<accession>A0AAV0VZA8</accession>
<evidence type="ECO:0008006" key="7">
    <source>
        <dbReference type="Google" id="ProtNLM"/>
    </source>
</evidence>
<feature type="domain" description="BESS" evidence="4">
    <location>
        <begin position="182"/>
        <end position="221"/>
    </location>
</feature>